<organism evidence="2 3">
    <name type="scientific">Ruegeria spongiae</name>
    <dbReference type="NCBI Taxonomy" id="2942209"/>
    <lineage>
        <taxon>Bacteria</taxon>
        <taxon>Pseudomonadati</taxon>
        <taxon>Pseudomonadota</taxon>
        <taxon>Alphaproteobacteria</taxon>
        <taxon>Rhodobacterales</taxon>
        <taxon>Roseobacteraceae</taxon>
        <taxon>Ruegeria</taxon>
    </lineage>
</organism>
<accession>A0ABT0PY32</accession>
<dbReference type="Proteomes" id="UP001203880">
    <property type="component" value="Unassembled WGS sequence"/>
</dbReference>
<reference evidence="2" key="1">
    <citation type="submission" date="2022-05" db="EMBL/GenBank/DDBJ databases">
        <authorList>
            <person name="Park J.-S."/>
        </authorList>
    </citation>
    <scope>NUCLEOTIDE SEQUENCE</scope>
    <source>
        <strain evidence="2">2012CJ41-6</strain>
    </source>
</reference>
<evidence type="ECO:0000313" key="2">
    <source>
        <dbReference type="EMBL" id="MCL6282500.1"/>
    </source>
</evidence>
<feature type="compositionally biased region" description="Polar residues" evidence="1">
    <location>
        <begin position="40"/>
        <end position="50"/>
    </location>
</feature>
<comment type="caution">
    <text evidence="2">The sequence shown here is derived from an EMBL/GenBank/DDBJ whole genome shotgun (WGS) entry which is preliminary data.</text>
</comment>
<sequence>MNDKNESPDKAGGHARCRSIGGSVWGGKGKFGPQIGLGRETQSLNPQTLNFPAHKPLEDDRPATFNQRPTKTCGEKEEAIHITETANLSTFPRVTIGNQRKREAPDLAAREAANARIAEPEYTQPKARKADGLILRQV</sequence>
<dbReference type="RefSeq" id="WP_249706688.1">
    <property type="nucleotide sequence ID" value="NZ_JAMFMB010000002.1"/>
</dbReference>
<keyword evidence="3" id="KW-1185">Reference proteome</keyword>
<feature type="region of interest" description="Disordered" evidence="1">
    <location>
        <begin position="115"/>
        <end position="138"/>
    </location>
</feature>
<name>A0ABT0PY32_9RHOB</name>
<feature type="compositionally biased region" description="Basic and acidic residues" evidence="1">
    <location>
        <begin position="1"/>
        <end position="12"/>
    </location>
</feature>
<evidence type="ECO:0000256" key="1">
    <source>
        <dbReference type="SAM" id="MobiDB-lite"/>
    </source>
</evidence>
<gene>
    <name evidence="2" type="ORF">M3P21_03065</name>
</gene>
<protein>
    <submittedName>
        <fullName evidence="2">Uncharacterized protein</fullName>
    </submittedName>
</protein>
<dbReference type="EMBL" id="JAMFMB010000002">
    <property type="protein sequence ID" value="MCL6282500.1"/>
    <property type="molecule type" value="Genomic_DNA"/>
</dbReference>
<feature type="region of interest" description="Disordered" evidence="1">
    <location>
        <begin position="1"/>
        <end position="76"/>
    </location>
</feature>
<proteinExistence type="predicted"/>
<evidence type="ECO:0000313" key="3">
    <source>
        <dbReference type="Proteomes" id="UP001203880"/>
    </source>
</evidence>